<feature type="non-terminal residue" evidence="1">
    <location>
        <position position="444"/>
    </location>
</feature>
<evidence type="ECO:0000313" key="1">
    <source>
        <dbReference type="EMBL" id="EPQ49808.1"/>
    </source>
</evidence>
<accession>S7PQR4</accession>
<dbReference type="EMBL" id="KB469602">
    <property type="protein sequence ID" value="EPQ49808.1"/>
    <property type="molecule type" value="Genomic_DNA"/>
</dbReference>
<evidence type="ECO:0000313" key="2">
    <source>
        <dbReference type="Proteomes" id="UP000030669"/>
    </source>
</evidence>
<organism evidence="1 2">
    <name type="scientific">Gloeophyllum trabeum (strain ATCC 11539 / FP-39264 / Madison 617)</name>
    <name type="common">Brown rot fungus</name>
    <dbReference type="NCBI Taxonomy" id="670483"/>
    <lineage>
        <taxon>Eukaryota</taxon>
        <taxon>Fungi</taxon>
        <taxon>Dikarya</taxon>
        <taxon>Basidiomycota</taxon>
        <taxon>Agaricomycotina</taxon>
        <taxon>Agaricomycetes</taxon>
        <taxon>Gloeophyllales</taxon>
        <taxon>Gloeophyllaceae</taxon>
        <taxon>Gloeophyllum</taxon>
    </lineage>
</organism>
<keyword evidence="2" id="KW-1185">Reference proteome</keyword>
<dbReference type="Proteomes" id="UP000030669">
    <property type="component" value="Unassembled WGS sequence"/>
</dbReference>
<proteinExistence type="predicted"/>
<reference evidence="1 2" key="1">
    <citation type="journal article" date="2012" name="Science">
        <title>The Paleozoic origin of enzymatic lignin decomposition reconstructed from 31 fungal genomes.</title>
        <authorList>
            <person name="Floudas D."/>
            <person name="Binder M."/>
            <person name="Riley R."/>
            <person name="Barry K."/>
            <person name="Blanchette R.A."/>
            <person name="Henrissat B."/>
            <person name="Martinez A.T."/>
            <person name="Otillar R."/>
            <person name="Spatafora J.W."/>
            <person name="Yadav J.S."/>
            <person name="Aerts A."/>
            <person name="Benoit I."/>
            <person name="Boyd A."/>
            <person name="Carlson A."/>
            <person name="Copeland A."/>
            <person name="Coutinho P.M."/>
            <person name="de Vries R.P."/>
            <person name="Ferreira P."/>
            <person name="Findley K."/>
            <person name="Foster B."/>
            <person name="Gaskell J."/>
            <person name="Glotzer D."/>
            <person name="Gorecki P."/>
            <person name="Heitman J."/>
            <person name="Hesse C."/>
            <person name="Hori C."/>
            <person name="Igarashi K."/>
            <person name="Jurgens J.A."/>
            <person name="Kallen N."/>
            <person name="Kersten P."/>
            <person name="Kohler A."/>
            <person name="Kuees U."/>
            <person name="Kumar T.K.A."/>
            <person name="Kuo A."/>
            <person name="LaButti K."/>
            <person name="Larrondo L.F."/>
            <person name="Lindquist E."/>
            <person name="Ling A."/>
            <person name="Lombard V."/>
            <person name="Lucas S."/>
            <person name="Lundell T."/>
            <person name="Martin R."/>
            <person name="McLaughlin D.J."/>
            <person name="Morgenstern I."/>
            <person name="Morin E."/>
            <person name="Murat C."/>
            <person name="Nagy L.G."/>
            <person name="Nolan M."/>
            <person name="Ohm R.A."/>
            <person name="Patyshakuliyeva A."/>
            <person name="Rokas A."/>
            <person name="Ruiz-Duenas F.J."/>
            <person name="Sabat G."/>
            <person name="Salamov A."/>
            <person name="Samejima M."/>
            <person name="Schmutz J."/>
            <person name="Slot J.C."/>
            <person name="St John F."/>
            <person name="Stenlid J."/>
            <person name="Sun H."/>
            <person name="Sun S."/>
            <person name="Syed K."/>
            <person name="Tsang A."/>
            <person name="Wiebenga A."/>
            <person name="Young D."/>
            <person name="Pisabarro A."/>
            <person name="Eastwood D.C."/>
            <person name="Martin F."/>
            <person name="Cullen D."/>
            <person name="Grigoriev I.V."/>
            <person name="Hibbett D.S."/>
        </authorList>
    </citation>
    <scope>NUCLEOTIDE SEQUENCE [LARGE SCALE GENOMIC DNA]</scope>
    <source>
        <strain evidence="1 2">ATCC 11539</strain>
    </source>
</reference>
<dbReference type="RefSeq" id="XP_007871736.1">
    <property type="nucleotide sequence ID" value="XM_007873545.1"/>
</dbReference>
<gene>
    <name evidence="1" type="ORF">GLOTRDRAFT_97356</name>
</gene>
<sequence length="444" mass="49539">MAVLAPSYQMPLFHRDHSIPIDFSVSSGPDASWILSHLTGSIEDGLIVPHYLLECHSRSRHGFGNSGAAVHSPAMCKIYTKYDLIRGRKLQTVYRGCLDLVQTRPDKSSGAVHWSPVASPLENDGEHNSSVTPAWISEEDLVIALQGQGLRRSDQLGAAPLALSAATYWALIKVLSEWKSGVHRCMLPKEIAADMQSLIGCDFSGKHVTTALKTSGATTPITYNASEGIGTRLAAPLWRDYARVLYHRFCTLPSHATFLWQAAVDSTRYAYLSHSRSDLESSGCKSVEIKLCGGAITSEARGCVARNDERWRRGDILDGTARLISIFHLPLMDEQVDTRREAIVLGERLEKENEGEELRTITRAWLRSAIAFHHIYAFRPYTRHLHLDNFPAPAPLAIFCLLPRTTGHLERRVRGVGRQRRWDGNTCEVESVDVRWSTEGAYRK</sequence>
<dbReference type="AlphaFoldDB" id="S7PQR4"/>
<dbReference type="GeneID" id="19310001"/>
<dbReference type="KEGG" id="gtr:GLOTRDRAFT_97356"/>
<dbReference type="HOGENOM" id="CLU_617610_0_0_1"/>
<protein>
    <submittedName>
        <fullName evidence="1">Uncharacterized protein</fullName>
    </submittedName>
</protein>
<name>S7PQR4_GLOTA</name>